<dbReference type="SUPFAM" id="SSF52151">
    <property type="entry name" value="FabD/lysophospholipase-like"/>
    <property type="match status" value="1"/>
</dbReference>
<reference evidence="6 7" key="1">
    <citation type="submission" date="2019-03" db="EMBL/GenBank/DDBJ databases">
        <title>Deep-cultivation of Planctomycetes and their phenomic and genomic characterization uncovers novel biology.</title>
        <authorList>
            <person name="Wiegand S."/>
            <person name="Jogler M."/>
            <person name="Boedeker C."/>
            <person name="Pinto D."/>
            <person name="Vollmers J."/>
            <person name="Rivas-Marin E."/>
            <person name="Kohn T."/>
            <person name="Peeters S.H."/>
            <person name="Heuer A."/>
            <person name="Rast P."/>
            <person name="Oberbeckmann S."/>
            <person name="Bunk B."/>
            <person name="Jeske O."/>
            <person name="Meyerdierks A."/>
            <person name="Storesund J.E."/>
            <person name="Kallscheuer N."/>
            <person name="Luecker S."/>
            <person name="Lage O.M."/>
            <person name="Pohl T."/>
            <person name="Merkel B.J."/>
            <person name="Hornburger P."/>
            <person name="Mueller R.-W."/>
            <person name="Bruemmer F."/>
            <person name="Labrenz M."/>
            <person name="Spormann A.M."/>
            <person name="Op den Camp H."/>
            <person name="Overmann J."/>
            <person name="Amann R."/>
            <person name="Jetten M.S.M."/>
            <person name="Mascher T."/>
            <person name="Medema M.H."/>
            <person name="Devos D.P."/>
            <person name="Kaster A.-K."/>
            <person name="Ovreas L."/>
            <person name="Rohde M."/>
            <person name="Galperin M.Y."/>
            <person name="Jogler C."/>
        </authorList>
    </citation>
    <scope>NUCLEOTIDE SEQUENCE [LARGE SCALE GENOMIC DNA]</scope>
    <source>
        <strain evidence="6 7">Enr13</strain>
    </source>
</reference>
<feature type="domain" description="PNPLA" evidence="5">
    <location>
        <begin position="24"/>
        <end position="220"/>
    </location>
</feature>
<evidence type="ECO:0000313" key="6">
    <source>
        <dbReference type="EMBL" id="QDV43203.1"/>
    </source>
</evidence>
<dbReference type="PANTHER" id="PTHR14226">
    <property type="entry name" value="NEUROPATHY TARGET ESTERASE/SWISS CHEESE D.MELANOGASTER"/>
    <property type="match status" value="1"/>
</dbReference>
<dbReference type="PROSITE" id="PS51635">
    <property type="entry name" value="PNPLA"/>
    <property type="match status" value="1"/>
</dbReference>
<evidence type="ECO:0000256" key="3">
    <source>
        <dbReference type="ARBA" id="ARBA00023098"/>
    </source>
</evidence>
<dbReference type="EMBL" id="CP037423">
    <property type="protein sequence ID" value="QDV43203.1"/>
    <property type="molecule type" value="Genomic_DNA"/>
</dbReference>
<keyword evidence="2 4" id="KW-0442">Lipid degradation</keyword>
<dbReference type="InterPro" id="IPR002641">
    <property type="entry name" value="PNPLA_dom"/>
</dbReference>
<sequence length="308" mass="33474">MKLTHWHGRLMLRRPRSEWADATVMLGGGGARGLAHLGAMRAIGHSGIGIGRMVGVSMGALMAALCAVERDVERAEALARDFLESDRYRTLQQKVVGAAAGASGRDESNARWLRRWTRLFWAQKAIGRAALTESLLPSTLLEAITDELLPDIAIEDLRTPLHLIAVDLRSGQRVVLSRGSLRKAVVASMSIPGVFPSVEIDGRKLSDVGVYDAVPCDLARELMDGFGELIVIDVSPTESAHKSCRTALQSVLRFQELAEARIRQQQLTYADLVVRPQLGSVAWFDFTNPNPLIQAGYDAAAGALAQVE</sequence>
<dbReference type="GO" id="GO:0016042">
    <property type="term" value="P:lipid catabolic process"/>
    <property type="evidence" value="ECO:0007669"/>
    <property type="project" value="UniProtKB-UniRule"/>
</dbReference>
<proteinExistence type="predicted"/>
<evidence type="ECO:0000313" key="7">
    <source>
        <dbReference type="Proteomes" id="UP000319004"/>
    </source>
</evidence>
<feature type="active site" description="Proton acceptor" evidence="4">
    <location>
        <position position="207"/>
    </location>
</feature>
<gene>
    <name evidence="6" type="ORF">Enr13x_30580</name>
</gene>
<evidence type="ECO:0000256" key="4">
    <source>
        <dbReference type="PROSITE-ProRule" id="PRU01161"/>
    </source>
</evidence>
<protein>
    <recommendedName>
        <fullName evidence="5">PNPLA domain-containing protein</fullName>
    </recommendedName>
</protein>
<dbReference type="Gene3D" id="3.40.1090.10">
    <property type="entry name" value="Cytosolic phospholipase A2 catalytic domain"/>
    <property type="match status" value="2"/>
</dbReference>
<name>A0A518HQS0_9BACT</name>
<dbReference type="AlphaFoldDB" id="A0A518HQS0"/>
<feature type="short sequence motif" description="GXGXXG" evidence="4">
    <location>
        <begin position="28"/>
        <end position="33"/>
    </location>
</feature>
<dbReference type="Proteomes" id="UP000319004">
    <property type="component" value="Chromosome"/>
</dbReference>
<dbReference type="InterPro" id="IPR016035">
    <property type="entry name" value="Acyl_Trfase/lysoPLipase"/>
</dbReference>
<dbReference type="KEGG" id="snep:Enr13x_30580"/>
<accession>A0A518HQS0</accession>
<keyword evidence="1 4" id="KW-0378">Hydrolase</keyword>
<feature type="short sequence motif" description="GXSXG" evidence="4">
    <location>
        <begin position="55"/>
        <end position="59"/>
    </location>
</feature>
<evidence type="ECO:0000256" key="1">
    <source>
        <dbReference type="ARBA" id="ARBA00022801"/>
    </source>
</evidence>
<keyword evidence="3 4" id="KW-0443">Lipid metabolism</keyword>
<dbReference type="Pfam" id="PF01734">
    <property type="entry name" value="Patatin"/>
    <property type="match status" value="1"/>
</dbReference>
<keyword evidence="7" id="KW-1185">Reference proteome</keyword>
<organism evidence="6 7">
    <name type="scientific">Stieleria neptunia</name>
    <dbReference type="NCBI Taxonomy" id="2527979"/>
    <lineage>
        <taxon>Bacteria</taxon>
        <taxon>Pseudomonadati</taxon>
        <taxon>Planctomycetota</taxon>
        <taxon>Planctomycetia</taxon>
        <taxon>Pirellulales</taxon>
        <taxon>Pirellulaceae</taxon>
        <taxon>Stieleria</taxon>
    </lineage>
</organism>
<dbReference type="GO" id="GO:0016787">
    <property type="term" value="F:hydrolase activity"/>
    <property type="evidence" value="ECO:0007669"/>
    <property type="project" value="UniProtKB-UniRule"/>
</dbReference>
<dbReference type="InterPro" id="IPR050301">
    <property type="entry name" value="NTE"/>
</dbReference>
<dbReference type="PANTHER" id="PTHR14226:SF29">
    <property type="entry name" value="NEUROPATHY TARGET ESTERASE SWS"/>
    <property type="match status" value="1"/>
</dbReference>
<evidence type="ECO:0000259" key="5">
    <source>
        <dbReference type="PROSITE" id="PS51635"/>
    </source>
</evidence>
<evidence type="ECO:0000256" key="2">
    <source>
        <dbReference type="ARBA" id="ARBA00022963"/>
    </source>
</evidence>
<feature type="active site" description="Nucleophile" evidence="4">
    <location>
        <position position="57"/>
    </location>
</feature>
<comment type="caution">
    <text evidence="4">Lacks conserved residue(s) required for the propagation of feature annotation.</text>
</comment>